<organism evidence="2 3">
    <name type="scientific">Desmophyllum pertusum</name>
    <dbReference type="NCBI Taxonomy" id="174260"/>
    <lineage>
        <taxon>Eukaryota</taxon>
        <taxon>Metazoa</taxon>
        <taxon>Cnidaria</taxon>
        <taxon>Anthozoa</taxon>
        <taxon>Hexacorallia</taxon>
        <taxon>Scleractinia</taxon>
        <taxon>Caryophylliina</taxon>
        <taxon>Caryophylliidae</taxon>
        <taxon>Desmophyllum</taxon>
    </lineage>
</organism>
<dbReference type="Proteomes" id="UP001163046">
    <property type="component" value="Unassembled WGS sequence"/>
</dbReference>
<protein>
    <recommendedName>
        <fullName evidence="4">Protein kinase domain-containing protein</fullName>
    </recommendedName>
</protein>
<reference evidence="2" key="1">
    <citation type="submission" date="2023-01" db="EMBL/GenBank/DDBJ databases">
        <title>Genome assembly of the deep-sea coral Lophelia pertusa.</title>
        <authorList>
            <person name="Herrera S."/>
            <person name="Cordes E."/>
        </authorList>
    </citation>
    <scope>NUCLEOTIDE SEQUENCE</scope>
    <source>
        <strain evidence="2">USNM1676648</strain>
        <tissue evidence="2">Polyp</tissue>
    </source>
</reference>
<dbReference type="AlphaFoldDB" id="A0A9X0D5T1"/>
<name>A0A9X0D5T1_9CNID</name>
<evidence type="ECO:0000313" key="3">
    <source>
        <dbReference type="Proteomes" id="UP001163046"/>
    </source>
</evidence>
<feature type="compositionally biased region" description="Basic and acidic residues" evidence="1">
    <location>
        <begin position="38"/>
        <end position="50"/>
    </location>
</feature>
<evidence type="ECO:0000256" key="1">
    <source>
        <dbReference type="SAM" id="MobiDB-lite"/>
    </source>
</evidence>
<proteinExistence type="predicted"/>
<sequence length="143" mass="16720">MCSLHIKNGLPTSTVHHFHHRQVYVYYLLHLLQKRLTKKTERERREENIAKSKPRGKKRIEDQGRREKKTAEKEGENNRGERIGVKRRQYIEEAVKIPHLDMCESSKSFLNSLKFVKTLGQGGFGVVRNCFCKEALLSLQQTS</sequence>
<feature type="compositionally biased region" description="Basic and acidic residues" evidence="1">
    <location>
        <begin position="59"/>
        <end position="83"/>
    </location>
</feature>
<gene>
    <name evidence="2" type="ORF">OS493_012247</name>
</gene>
<feature type="region of interest" description="Disordered" evidence="1">
    <location>
        <begin position="38"/>
        <end position="83"/>
    </location>
</feature>
<evidence type="ECO:0008006" key="4">
    <source>
        <dbReference type="Google" id="ProtNLM"/>
    </source>
</evidence>
<comment type="caution">
    <text evidence="2">The sequence shown here is derived from an EMBL/GenBank/DDBJ whole genome shotgun (WGS) entry which is preliminary data.</text>
</comment>
<keyword evidence="3" id="KW-1185">Reference proteome</keyword>
<evidence type="ECO:0000313" key="2">
    <source>
        <dbReference type="EMBL" id="KAJ7385919.1"/>
    </source>
</evidence>
<dbReference type="EMBL" id="MU825878">
    <property type="protein sequence ID" value="KAJ7385919.1"/>
    <property type="molecule type" value="Genomic_DNA"/>
</dbReference>
<accession>A0A9X0D5T1</accession>